<evidence type="ECO:0000313" key="1">
    <source>
        <dbReference type="EMBL" id="MBB4248694.1"/>
    </source>
</evidence>
<keyword evidence="2" id="KW-1185">Reference proteome</keyword>
<sequence>MNSIIGNLVLVGALLWCVLLGSVGDGLAL</sequence>
<reference evidence="1 2" key="1">
    <citation type="submission" date="2020-08" db="EMBL/GenBank/DDBJ databases">
        <title>Genome sequencing of Purple Non-Sulfur Bacteria from various extreme environments.</title>
        <authorList>
            <person name="Mayer M."/>
        </authorList>
    </citation>
    <scope>NUCLEOTIDE SEQUENCE [LARGE SCALE GENOMIC DNA]</scope>
    <source>
        <strain evidence="1 2">2761</strain>
    </source>
</reference>
<evidence type="ECO:0000313" key="2">
    <source>
        <dbReference type="Proteomes" id="UP000587070"/>
    </source>
</evidence>
<proteinExistence type="predicted"/>
<comment type="caution">
    <text evidence="1">The sequence shown here is derived from an EMBL/GenBank/DDBJ whole genome shotgun (WGS) entry which is preliminary data.</text>
</comment>
<dbReference type="AlphaFoldDB" id="A0A840G2X5"/>
<dbReference type="EMBL" id="JACIGE010000013">
    <property type="protein sequence ID" value="MBB4248694.1"/>
    <property type="molecule type" value="Genomic_DNA"/>
</dbReference>
<organism evidence="1 2">
    <name type="scientific">Rhodocyclus tenuis</name>
    <name type="common">Rhodospirillum tenue</name>
    <dbReference type="NCBI Taxonomy" id="1066"/>
    <lineage>
        <taxon>Bacteria</taxon>
        <taxon>Pseudomonadati</taxon>
        <taxon>Pseudomonadota</taxon>
        <taxon>Betaproteobacteria</taxon>
        <taxon>Rhodocyclales</taxon>
        <taxon>Rhodocyclaceae</taxon>
        <taxon>Rhodocyclus</taxon>
    </lineage>
</organism>
<gene>
    <name evidence="1" type="ORF">GGD90_003094</name>
</gene>
<protein>
    <submittedName>
        <fullName evidence="1">Uncharacterized protein</fullName>
    </submittedName>
</protein>
<dbReference type="Proteomes" id="UP000587070">
    <property type="component" value="Unassembled WGS sequence"/>
</dbReference>
<name>A0A840G2X5_RHOTE</name>
<accession>A0A840G2X5</accession>